<dbReference type="SUPFAM" id="SSF48179">
    <property type="entry name" value="6-phosphogluconate dehydrogenase C-terminal domain-like"/>
    <property type="match status" value="1"/>
</dbReference>
<keyword evidence="4 5" id="KW-0560">Oxidoreductase</keyword>
<dbReference type="Gene3D" id="3.40.50.720">
    <property type="entry name" value="NAD(P)-binding Rossmann-like Domain"/>
    <property type="match status" value="1"/>
</dbReference>
<dbReference type="PIRSF" id="PIRSF000193">
    <property type="entry name" value="Pyrrol-5-carb_rd"/>
    <property type="match status" value="1"/>
</dbReference>
<comment type="pathway">
    <text evidence="5 7">Amino-acid biosynthesis; L-proline biosynthesis; L-proline from L-glutamate 5-semialdehyde: step 1/1.</text>
</comment>
<dbReference type="HAMAP" id="MF_01925">
    <property type="entry name" value="P5C_reductase"/>
    <property type="match status" value="1"/>
</dbReference>
<dbReference type="SUPFAM" id="SSF51735">
    <property type="entry name" value="NAD(P)-binding Rossmann-fold domains"/>
    <property type="match status" value="1"/>
</dbReference>
<dbReference type="RefSeq" id="WP_354364455.1">
    <property type="nucleotide sequence ID" value="NZ_JBEPLO010000006.1"/>
</dbReference>
<evidence type="ECO:0000256" key="5">
    <source>
        <dbReference type="HAMAP-Rule" id="MF_01925"/>
    </source>
</evidence>
<dbReference type="Pfam" id="PF03807">
    <property type="entry name" value="F420_oxidored"/>
    <property type="match status" value="1"/>
</dbReference>
<dbReference type="PANTHER" id="PTHR11645">
    <property type="entry name" value="PYRROLINE-5-CARBOXYLATE REDUCTASE"/>
    <property type="match status" value="1"/>
</dbReference>
<dbReference type="InterPro" id="IPR036291">
    <property type="entry name" value="NAD(P)-bd_dom_sf"/>
</dbReference>
<name>A0ABV2FGC7_9STRE</name>
<comment type="catalytic activity">
    <reaction evidence="5">
        <text>L-proline + NAD(+) = (S)-1-pyrroline-5-carboxylate + NADH + 2 H(+)</text>
        <dbReference type="Rhea" id="RHEA:14105"/>
        <dbReference type="ChEBI" id="CHEBI:15378"/>
        <dbReference type="ChEBI" id="CHEBI:17388"/>
        <dbReference type="ChEBI" id="CHEBI:57540"/>
        <dbReference type="ChEBI" id="CHEBI:57945"/>
        <dbReference type="ChEBI" id="CHEBI:60039"/>
        <dbReference type="EC" id="1.5.1.2"/>
    </reaction>
</comment>
<dbReference type="InterPro" id="IPR000304">
    <property type="entry name" value="Pyrroline-COOH_reductase"/>
</dbReference>
<keyword evidence="5 7" id="KW-0028">Amino-acid biosynthesis</keyword>
<comment type="similarity">
    <text evidence="1 5 7">Belongs to the pyrroline-5-carboxylate reductase family.</text>
</comment>
<dbReference type="InterPro" id="IPR028939">
    <property type="entry name" value="P5C_Rdtase_cat_N"/>
</dbReference>
<dbReference type="NCBIfam" id="TIGR00112">
    <property type="entry name" value="proC"/>
    <property type="match status" value="1"/>
</dbReference>
<evidence type="ECO:0000256" key="6">
    <source>
        <dbReference type="NCBIfam" id="TIGR00112"/>
    </source>
</evidence>
<evidence type="ECO:0000313" key="10">
    <source>
        <dbReference type="EMBL" id="MET3557611.1"/>
    </source>
</evidence>
<feature type="domain" description="Pyrroline-5-carboxylate reductase dimerisation" evidence="9">
    <location>
        <begin position="159"/>
        <end position="263"/>
    </location>
</feature>
<dbReference type="EMBL" id="JBEPLO010000006">
    <property type="protein sequence ID" value="MET3557611.1"/>
    <property type="molecule type" value="Genomic_DNA"/>
</dbReference>
<comment type="function">
    <text evidence="5">Catalyzes the reduction of 1-pyrroline-5-carboxylate (PCA) to L-proline.</text>
</comment>
<evidence type="ECO:0000256" key="3">
    <source>
        <dbReference type="ARBA" id="ARBA00022857"/>
    </source>
</evidence>
<sequence>MKIGMIGIGNMGSAVASALAAAGYELVLSNHNLDKARALAKRLSGAEIASNQAIIETCQVIFLGLKPSQIGPFLTDQSASVAKKPQALWISMAAGLGLSQLEAQLPAEAGLIRMMPNTPVAIGQGMTTYALNASARSLDDQTLFEALMVKSGKLLKLPESLLDAATGIAGCGPAFVYQFIEALADAGVQNGLQRADSLTLAAQTLLGAAQLVLDSGQHPAVLRDQVTSPGGSTIAGVVSLEENGFRHATISAVNRAIRRTKELGD</sequence>
<keyword evidence="5" id="KW-0963">Cytoplasm</keyword>
<evidence type="ECO:0000256" key="7">
    <source>
        <dbReference type="RuleBase" id="RU003903"/>
    </source>
</evidence>
<keyword evidence="11" id="KW-1185">Reference proteome</keyword>
<dbReference type="Proteomes" id="UP001549122">
    <property type="component" value="Unassembled WGS sequence"/>
</dbReference>
<organism evidence="10 11">
    <name type="scientific">Streptococcus rupicaprae</name>
    <dbReference type="NCBI Taxonomy" id="759619"/>
    <lineage>
        <taxon>Bacteria</taxon>
        <taxon>Bacillati</taxon>
        <taxon>Bacillota</taxon>
        <taxon>Bacilli</taxon>
        <taxon>Lactobacillales</taxon>
        <taxon>Streptococcaceae</taxon>
        <taxon>Streptococcus</taxon>
    </lineage>
</organism>
<dbReference type="InterPro" id="IPR029036">
    <property type="entry name" value="P5CR_dimer"/>
</dbReference>
<dbReference type="PANTHER" id="PTHR11645:SF0">
    <property type="entry name" value="PYRROLINE-5-CARBOXYLATE REDUCTASE 3"/>
    <property type="match status" value="1"/>
</dbReference>
<dbReference type="GO" id="GO:0004735">
    <property type="term" value="F:pyrroline-5-carboxylate reductase activity"/>
    <property type="evidence" value="ECO:0007669"/>
    <property type="project" value="UniProtKB-EC"/>
</dbReference>
<evidence type="ECO:0000256" key="4">
    <source>
        <dbReference type="ARBA" id="ARBA00023002"/>
    </source>
</evidence>
<evidence type="ECO:0000259" key="9">
    <source>
        <dbReference type="Pfam" id="PF14748"/>
    </source>
</evidence>
<dbReference type="Gene3D" id="1.10.3730.10">
    <property type="entry name" value="ProC C-terminal domain-like"/>
    <property type="match status" value="1"/>
</dbReference>
<proteinExistence type="inferred from homology"/>
<keyword evidence="2 5" id="KW-0641">Proline biosynthesis</keyword>
<evidence type="ECO:0000259" key="8">
    <source>
        <dbReference type="Pfam" id="PF03807"/>
    </source>
</evidence>
<dbReference type="InterPro" id="IPR008927">
    <property type="entry name" value="6-PGluconate_DH-like_C_sf"/>
</dbReference>
<dbReference type="EC" id="1.5.1.2" evidence="5 6"/>
<feature type="domain" description="Pyrroline-5-carboxylate reductase catalytic N-terminal" evidence="8">
    <location>
        <begin position="2"/>
        <end position="95"/>
    </location>
</feature>
<comment type="subcellular location">
    <subcellularLocation>
        <location evidence="5">Cytoplasm</location>
    </subcellularLocation>
</comment>
<evidence type="ECO:0000313" key="11">
    <source>
        <dbReference type="Proteomes" id="UP001549122"/>
    </source>
</evidence>
<protein>
    <recommendedName>
        <fullName evidence="5 6">Pyrroline-5-carboxylate reductase</fullName>
        <shortName evidence="5">P5C reductase</shortName>
        <shortName evidence="5">P5CR</shortName>
        <ecNumber evidence="5 6">1.5.1.2</ecNumber>
    </recommendedName>
    <alternativeName>
        <fullName evidence="5">PCA reductase</fullName>
    </alternativeName>
</protein>
<evidence type="ECO:0000256" key="2">
    <source>
        <dbReference type="ARBA" id="ARBA00022650"/>
    </source>
</evidence>
<keyword evidence="3 5" id="KW-0521">NADP</keyword>
<comment type="catalytic activity">
    <reaction evidence="5 7">
        <text>L-proline + NADP(+) = (S)-1-pyrroline-5-carboxylate + NADPH + 2 H(+)</text>
        <dbReference type="Rhea" id="RHEA:14109"/>
        <dbReference type="ChEBI" id="CHEBI:15378"/>
        <dbReference type="ChEBI" id="CHEBI:17388"/>
        <dbReference type="ChEBI" id="CHEBI:57783"/>
        <dbReference type="ChEBI" id="CHEBI:58349"/>
        <dbReference type="ChEBI" id="CHEBI:60039"/>
        <dbReference type="EC" id="1.5.1.2"/>
    </reaction>
</comment>
<accession>A0ABV2FGC7</accession>
<gene>
    <name evidence="5" type="primary">proC</name>
    <name evidence="10" type="ORF">ABID29_000721</name>
</gene>
<dbReference type="PROSITE" id="PS00521">
    <property type="entry name" value="P5CR"/>
    <property type="match status" value="1"/>
</dbReference>
<reference evidence="10 11" key="1">
    <citation type="submission" date="2024-06" db="EMBL/GenBank/DDBJ databases">
        <title>Genomic Encyclopedia of Type Strains, Phase IV (KMG-IV): sequencing the most valuable type-strain genomes for metagenomic binning, comparative biology and taxonomic classification.</title>
        <authorList>
            <person name="Goeker M."/>
        </authorList>
    </citation>
    <scope>NUCLEOTIDE SEQUENCE [LARGE SCALE GENOMIC DNA]</scope>
    <source>
        <strain evidence="10 11">DSM 28303</strain>
    </source>
</reference>
<dbReference type="InterPro" id="IPR053790">
    <property type="entry name" value="P5CR-like_CS"/>
</dbReference>
<comment type="caution">
    <text evidence="10">The sequence shown here is derived from an EMBL/GenBank/DDBJ whole genome shotgun (WGS) entry which is preliminary data.</text>
</comment>
<evidence type="ECO:0000256" key="1">
    <source>
        <dbReference type="ARBA" id="ARBA00005525"/>
    </source>
</evidence>
<dbReference type="Pfam" id="PF14748">
    <property type="entry name" value="P5CR_dimer"/>
    <property type="match status" value="1"/>
</dbReference>